<dbReference type="Proteomes" id="UP000238479">
    <property type="component" value="Chromosome 6"/>
</dbReference>
<name>A0A2P6PTP3_ROSCH</name>
<sequence length="167" mass="18658">MLKEMSRKFFPQIQTITFSICDYGFRNSILVIYSSDMCVSGVFRRDSLHSLPLSQWQILPKNSNPFSITIAYSLSMSSPLTTTTVDEVSASPPTKKRKKASNSVVEKVDDSVKFGSCLIRQESSASPCWIRQCKGLRLATCIQDSGVKEIKPKRSTIMGKTKKGYQA</sequence>
<dbReference type="Gramene" id="PRQ25303">
    <property type="protein sequence ID" value="PRQ25303"/>
    <property type="gene ID" value="RchiOBHm_Chr6g0282081"/>
</dbReference>
<evidence type="ECO:0000313" key="2">
    <source>
        <dbReference type="Proteomes" id="UP000238479"/>
    </source>
</evidence>
<protein>
    <submittedName>
        <fullName evidence="1">Uncharacterized protein</fullName>
    </submittedName>
</protein>
<gene>
    <name evidence="1" type="ORF">RchiOBHm_Chr6g0282081</name>
</gene>
<evidence type="ECO:0000313" key="1">
    <source>
        <dbReference type="EMBL" id="PRQ25303.1"/>
    </source>
</evidence>
<organism evidence="1 2">
    <name type="scientific">Rosa chinensis</name>
    <name type="common">China rose</name>
    <dbReference type="NCBI Taxonomy" id="74649"/>
    <lineage>
        <taxon>Eukaryota</taxon>
        <taxon>Viridiplantae</taxon>
        <taxon>Streptophyta</taxon>
        <taxon>Embryophyta</taxon>
        <taxon>Tracheophyta</taxon>
        <taxon>Spermatophyta</taxon>
        <taxon>Magnoliopsida</taxon>
        <taxon>eudicotyledons</taxon>
        <taxon>Gunneridae</taxon>
        <taxon>Pentapetalae</taxon>
        <taxon>rosids</taxon>
        <taxon>fabids</taxon>
        <taxon>Rosales</taxon>
        <taxon>Rosaceae</taxon>
        <taxon>Rosoideae</taxon>
        <taxon>Rosoideae incertae sedis</taxon>
        <taxon>Rosa</taxon>
    </lineage>
</organism>
<comment type="caution">
    <text evidence="1">The sequence shown here is derived from an EMBL/GenBank/DDBJ whole genome shotgun (WGS) entry which is preliminary data.</text>
</comment>
<accession>A0A2P6PTP3</accession>
<dbReference type="EMBL" id="PDCK01000044">
    <property type="protein sequence ID" value="PRQ25303.1"/>
    <property type="molecule type" value="Genomic_DNA"/>
</dbReference>
<proteinExistence type="predicted"/>
<dbReference type="AlphaFoldDB" id="A0A2P6PTP3"/>
<keyword evidence="2" id="KW-1185">Reference proteome</keyword>
<reference evidence="1 2" key="1">
    <citation type="journal article" date="2018" name="Nat. Genet.">
        <title>The Rosa genome provides new insights in the design of modern roses.</title>
        <authorList>
            <person name="Bendahmane M."/>
        </authorList>
    </citation>
    <scope>NUCLEOTIDE SEQUENCE [LARGE SCALE GENOMIC DNA]</scope>
    <source>
        <strain evidence="2">cv. Old Blush</strain>
    </source>
</reference>